<dbReference type="EMBL" id="LAZR01057858">
    <property type="protein sequence ID" value="KKK71161.1"/>
    <property type="molecule type" value="Genomic_DNA"/>
</dbReference>
<organism evidence="1">
    <name type="scientific">marine sediment metagenome</name>
    <dbReference type="NCBI Taxonomy" id="412755"/>
    <lineage>
        <taxon>unclassified sequences</taxon>
        <taxon>metagenomes</taxon>
        <taxon>ecological metagenomes</taxon>
    </lineage>
</organism>
<protein>
    <submittedName>
        <fullName evidence="1">Uncharacterized protein</fullName>
    </submittedName>
</protein>
<feature type="non-terminal residue" evidence="1">
    <location>
        <position position="1"/>
    </location>
</feature>
<comment type="caution">
    <text evidence="1">The sequence shown here is derived from an EMBL/GenBank/DDBJ whole genome shotgun (WGS) entry which is preliminary data.</text>
</comment>
<reference evidence="1" key="1">
    <citation type="journal article" date="2015" name="Nature">
        <title>Complex archaea that bridge the gap between prokaryotes and eukaryotes.</title>
        <authorList>
            <person name="Spang A."/>
            <person name="Saw J.H."/>
            <person name="Jorgensen S.L."/>
            <person name="Zaremba-Niedzwiedzka K."/>
            <person name="Martijn J."/>
            <person name="Lind A.E."/>
            <person name="van Eijk R."/>
            <person name="Schleper C."/>
            <person name="Guy L."/>
            <person name="Ettema T.J."/>
        </authorList>
    </citation>
    <scope>NUCLEOTIDE SEQUENCE</scope>
</reference>
<sequence>MAGSMDEVITKNMTLGESMGNLRRQMVVALEPAAQELLPLLGEGVSKVSEFLTLARPIFTGFAGELSDKLGPALQIIGDSLARVGAVFGIVSEDASGMDTALKILEGTLDLIVTAIEAVAVVSKLLADAFEIGKGLGQQLGVITGAAVETGKGLGQQLGVITGAAAETEGLGSQVGQIGELLGFQEGGVVPGATGAPRLAVVHGGETITPPGQGGGGLTINIIDATVFGVDDLDAKLTTWGQGIIDAVAGAMN</sequence>
<gene>
    <name evidence="1" type="ORF">LCGC14_2916700</name>
</gene>
<evidence type="ECO:0000313" key="1">
    <source>
        <dbReference type="EMBL" id="KKK71161.1"/>
    </source>
</evidence>
<name>A0A0F9AG31_9ZZZZ</name>
<accession>A0A0F9AG31</accession>
<dbReference type="AlphaFoldDB" id="A0A0F9AG31"/>
<proteinExistence type="predicted"/>